<reference evidence="3" key="1">
    <citation type="journal article" date="2009" name="Environ. Microbiol.">
        <title>Contribution of mobile genetic elements to Desulfovibrio vulgaris genome plasticity.</title>
        <authorList>
            <person name="Walker C.B."/>
            <person name="Stolyar S."/>
            <person name="Chivian D."/>
            <person name="Pinel N."/>
            <person name="Gabster J.A."/>
            <person name="Dehal P.S."/>
            <person name="He Z."/>
            <person name="Yang Z.K."/>
            <person name="Yen H.C."/>
            <person name="Zhou J."/>
            <person name="Wall J.D."/>
            <person name="Hazen T.C."/>
            <person name="Arkin A.P."/>
            <person name="Stahl D.A."/>
        </authorList>
    </citation>
    <scope>NUCLEOTIDE SEQUENCE [LARGE SCALE GENOMIC DNA]</scope>
    <source>
        <strain evidence="3">DP4</strain>
        <plasmid evidence="3">Plasmid pDVUL01</plasmid>
    </source>
</reference>
<keyword evidence="2" id="KW-0614">Plasmid</keyword>
<dbReference type="EMBL" id="CP000528">
    <property type="protein sequence ID" value="ABM30085.1"/>
    <property type="molecule type" value="Genomic_DNA"/>
</dbReference>
<evidence type="ECO:0000256" key="1">
    <source>
        <dbReference type="SAM" id="MobiDB-lite"/>
    </source>
</evidence>
<organism evidence="2 3">
    <name type="scientific">Nitratidesulfovibrio vulgaris (strain DP4)</name>
    <name type="common">Desulfovibrio vulgaris</name>
    <dbReference type="NCBI Taxonomy" id="391774"/>
    <lineage>
        <taxon>Bacteria</taxon>
        <taxon>Pseudomonadati</taxon>
        <taxon>Thermodesulfobacteriota</taxon>
        <taxon>Desulfovibrionia</taxon>
        <taxon>Desulfovibrionales</taxon>
        <taxon>Desulfovibrionaceae</taxon>
        <taxon>Nitratidesulfovibrio</taxon>
    </lineage>
</organism>
<evidence type="ECO:0008006" key="4">
    <source>
        <dbReference type="Google" id="ProtNLM"/>
    </source>
</evidence>
<dbReference type="SUPFAM" id="SSF141371">
    <property type="entry name" value="PilZ domain-like"/>
    <property type="match status" value="1"/>
</dbReference>
<dbReference type="HOGENOM" id="CLU_1445530_0_0_7"/>
<accession>A0A0H3ADW1</accession>
<dbReference type="Proteomes" id="UP000009173">
    <property type="component" value="Plasmid pDVUL01"/>
</dbReference>
<sequence>MKNVAVDTQAGARLADVAQCLECQPGHLASGILNSFFECNAVHGDATTSEKRRLGRRATHIAAVTCACDGENESRCTPAIISDISLCGVRAEVPHSSSGYGSIMRKVGAFELMFTFPSEDEVVTFKCRMKYVLDGERTVLGGAFVSPDIVSLRALVRFLLSPQARPESSQTPCRTGLQVSGFPTGTA</sequence>
<gene>
    <name evidence="2" type="ordered locus">Dvul_3074</name>
</gene>
<dbReference type="KEGG" id="dvl:Dvul_3074"/>
<feature type="region of interest" description="Disordered" evidence="1">
    <location>
        <begin position="165"/>
        <end position="187"/>
    </location>
</feature>
<dbReference type="RefSeq" id="WP_011787322.1">
    <property type="nucleotide sequence ID" value="NC_008741.1"/>
</dbReference>
<name>A0A0H3ADW1_NITV4</name>
<proteinExistence type="predicted"/>
<protein>
    <recommendedName>
        <fullName evidence="4">PilZ domain-containing protein</fullName>
    </recommendedName>
</protein>
<geneLocation type="plasmid" evidence="2 3">
    <name>pDVUL01</name>
</geneLocation>
<evidence type="ECO:0000313" key="2">
    <source>
        <dbReference type="EMBL" id="ABM30085.1"/>
    </source>
</evidence>
<dbReference type="AlphaFoldDB" id="A0A0H3ADW1"/>
<feature type="compositionally biased region" description="Polar residues" evidence="1">
    <location>
        <begin position="166"/>
        <end position="187"/>
    </location>
</feature>
<evidence type="ECO:0000313" key="3">
    <source>
        <dbReference type="Proteomes" id="UP000009173"/>
    </source>
</evidence>